<evidence type="ECO:0000256" key="1">
    <source>
        <dbReference type="SAM" id="MobiDB-lite"/>
    </source>
</evidence>
<accession>A0A640KBK0</accession>
<name>A0A640KBK0_LEITA</name>
<protein>
    <submittedName>
        <fullName evidence="2">Uncharacterized protein</fullName>
    </submittedName>
</protein>
<dbReference type="EMBL" id="BLBS01000017">
    <property type="protein sequence ID" value="GET86953.1"/>
    <property type="molecule type" value="Genomic_DNA"/>
</dbReference>
<gene>
    <name evidence="2" type="ORF">LtaPh_1309300</name>
</gene>
<feature type="region of interest" description="Disordered" evidence="1">
    <location>
        <begin position="56"/>
        <end position="75"/>
    </location>
</feature>
<proteinExistence type="predicted"/>
<dbReference type="VEuPathDB" id="TriTrypDB:LtaPh_1309300"/>
<reference evidence="2" key="1">
    <citation type="submission" date="2019-11" db="EMBL/GenBank/DDBJ databases">
        <title>Leishmania tarentolae CDS.</title>
        <authorList>
            <person name="Goto Y."/>
            <person name="Yamagishi J."/>
        </authorList>
    </citation>
    <scope>NUCLEOTIDE SEQUENCE [LARGE SCALE GENOMIC DNA]</scope>
    <source>
        <strain evidence="2">Parrot Tar II</strain>
    </source>
</reference>
<keyword evidence="3" id="KW-1185">Reference proteome</keyword>
<organism evidence="2 3">
    <name type="scientific">Leishmania tarentolae</name>
    <name type="common">Sauroleishmania tarentolae</name>
    <dbReference type="NCBI Taxonomy" id="5689"/>
    <lineage>
        <taxon>Eukaryota</taxon>
        <taxon>Discoba</taxon>
        <taxon>Euglenozoa</taxon>
        <taxon>Kinetoplastea</taxon>
        <taxon>Metakinetoplastina</taxon>
        <taxon>Trypanosomatida</taxon>
        <taxon>Trypanosomatidae</taxon>
        <taxon>Leishmaniinae</taxon>
        <taxon>Leishmania</taxon>
        <taxon>lizard Leishmania</taxon>
    </lineage>
</organism>
<evidence type="ECO:0000313" key="3">
    <source>
        <dbReference type="Proteomes" id="UP000419144"/>
    </source>
</evidence>
<feature type="compositionally biased region" description="Low complexity" evidence="1">
    <location>
        <begin position="66"/>
        <end position="75"/>
    </location>
</feature>
<sequence length="367" mass="38664">MKSTRTTTKARPARLPYSTTMCSSSHTSSLLAQVAHSVGAVVAKANFLRKHPSGDAHGASKLAENGLSSSSSAKPPALAPGGIVRDLAFFTQASEVTFFSTHPSLCARVFGVLPGEVFEMGGERSATSSDSVDEEAGGRVAEKVIVVVGARGGRLWVWTYGDEAARILRVPASTTSCTPSSAAEVRVAIVEHYQLRQLVHSSRQQRSAGGAKAREQDAQVELVRTVHEAFQSLCTRAQEEVKRLYTEDQLAFLQRAPDLYAAATKRVDWAASSSDATSPAAGESSVPQRRQPDHAPEMSSSLFSSSSIYADIAHHAPNAAAVVLLAPCVLPRTGAIGWVGEGDVVLTDALMGHEGSVEASLSASVVI</sequence>
<feature type="region of interest" description="Disordered" evidence="1">
    <location>
        <begin position="271"/>
        <end position="299"/>
    </location>
</feature>
<feature type="compositionally biased region" description="Low complexity" evidence="1">
    <location>
        <begin position="271"/>
        <end position="281"/>
    </location>
</feature>
<dbReference type="AlphaFoldDB" id="A0A640KBK0"/>
<evidence type="ECO:0000313" key="2">
    <source>
        <dbReference type="EMBL" id="GET86953.1"/>
    </source>
</evidence>
<dbReference type="OrthoDB" id="267637at2759"/>
<dbReference type="Proteomes" id="UP000419144">
    <property type="component" value="Unassembled WGS sequence"/>
</dbReference>
<comment type="caution">
    <text evidence="2">The sequence shown here is derived from an EMBL/GenBank/DDBJ whole genome shotgun (WGS) entry which is preliminary data.</text>
</comment>